<dbReference type="PANTHER" id="PTHR20854:SF4">
    <property type="entry name" value="INOSITOL-1-MONOPHOSPHATASE-RELATED"/>
    <property type="match status" value="1"/>
</dbReference>
<sequence>MNFIDEFGPFCKILAEQSSDIIRQYFRKQIEVDSKSDNSPVTIADKKSEEVMRNLIRKKFPEHGIIGEEFGQENADADFVWILDPIDGTKSFICGALSFGTLIALLYKNQPMLGVINHPVLNEFLIGDNNTCLLNGNRVKVRKKENLSEAVLLTTDHLNIKKYQNEEKFNQLINSVWLYRNWGDCYGYYLVATGFADIMIDPIMSVWDTMALIPIINGAGGVITDYQGNNPVKGNSIIAASPKIHSKVIEILN</sequence>
<dbReference type="EMBL" id="DSVI01000005">
    <property type="protein sequence ID" value="HGT47264.1"/>
    <property type="molecule type" value="Genomic_DNA"/>
</dbReference>
<reference evidence="6" key="1">
    <citation type="journal article" date="2020" name="mSystems">
        <title>Genome- and Community-Level Interaction Insights into Carbon Utilization and Element Cycling Functions of Hydrothermarchaeota in Hydrothermal Sediment.</title>
        <authorList>
            <person name="Zhou Z."/>
            <person name="Liu Y."/>
            <person name="Xu W."/>
            <person name="Pan J."/>
            <person name="Luo Z.H."/>
            <person name="Li M."/>
        </authorList>
    </citation>
    <scope>NUCLEOTIDE SEQUENCE [LARGE SCALE GENOMIC DNA]</scope>
    <source>
        <strain evidence="6">SpSt-500</strain>
    </source>
</reference>
<comment type="caution">
    <text evidence="6">The sequence shown here is derived from an EMBL/GenBank/DDBJ whole genome shotgun (WGS) entry which is preliminary data.</text>
</comment>
<comment type="cofactor">
    <cofactor evidence="1 5">
        <name>Mg(2+)</name>
        <dbReference type="ChEBI" id="CHEBI:18420"/>
    </cofactor>
</comment>
<dbReference type="InterPro" id="IPR000760">
    <property type="entry name" value="Inositol_monophosphatase-like"/>
</dbReference>
<dbReference type="CDD" id="cd01641">
    <property type="entry name" value="Bacterial_IMPase_like_1"/>
    <property type="match status" value="1"/>
</dbReference>
<proteinExistence type="inferred from homology"/>
<dbReference type="SUPFAM" id="SSF56655">
    <property type="entry name" value="Carbohydrate phosphatase"/>
    <property type="match status" value="1"/>
</dbReference>
<dbReference type="PRINTS" id="PR00377">
    <property type="entry name" value="IMPHPHTASES"/>
</dbReference>
<name>A0A832DJL6_9BACT</name>
<evidence type="ECO:0000256" key="2">
    <source>
        <dbReference type="ARBA" id="ARBA00009759"/>
    </source>
</evidence>
<keyword evidence="5" id="KW-0479">Metal-binding</keyword>
<dbReference type="NCBIfam" id="TIGR02067">
    <property type="entry name" value="his_9_HisN"/>
    <property type="match status" value="1"/>
</dbReference>
<dbReference type="GO" id="GO:0007165">
    <property type="term" value="P:signal transduction"/>
    <property type="evidence" value="ECO:0007669"/>
    <property type="project" value="TreeGrafter"/>
</dbReference>
<accession>A0A832DJL6</accession>
<gene>
    <name evidence="6" type="primary">hisN</name>
    <name evidence="6" type="ORF">ENS56_04470</name>
</gene>
<evidence type="ECO:0000256" key="1">
    <source>
        <dbReference type="ARBA" id="ARBA00001946"/>
    </source>
</evidence>
<dbReference type="EC" id="3.1.3.15" evidence="4"/>
<dbReference type="GO" id="GO:0008934">
    <property type="term" value="F:inositol monophosphate 1-phosphatase activity"/>
    <property type="evidence" value="ECO:0007669"/>
    <property type="project" value="TreeGrafter"/>
</dbReference>
<dbReference type="GO" id="GO:0006020">
    <property type="term" value="P:inositol metabolic process"/>
    <property type="evidence" value="ECO:0007669"/>
    <property type="project" value="TreeGrafter"/>
</dbReference>
<evidence type="ECO:0000256" key="5">
    <source>
        <dbReference type="PIRSR" id="PIRSR600760-2"/>
    </source>
</evidence>
<evidence type="ECO:0000256" key="4">
    <source>
        <dbReference type="NCBIfam" id="TIGR02067"/>
    </source>
</evidence>
<keyword evidence="3 6" id="KW-0378">Hydrolase</keyword>
<dbReference type="FunFam" id="3.30.540.10:FF:000030">
    <property type="entry name" value="Inositol monophosphatase"/>
    <property type="match status" value="1"/>
</dbReference>
<dbReference type="Gene3D" id="3.40.190.80">
    <property type="match status" value="1"/>
</dbReference>
<dbReference type="PANTHER" id="PTHR20854">
    <property type="entry name" value="INOSITOL MONOPHOSPHATASE"/>
    <property type="match status" value="1"/>
</dbReference>
<protein>
    <recommendedName>
        <fullName evidence="4">Histidinol-phosphatase</fullName>
        <ecNumber evidence="4">3.1.3.15</ecNumber>
    </recommendedName>
</protein>
<evidence type="ECO:0000256" key="3">
    <source>
        <dbReference type="ARBA" id="ARBA00022801"/>
    </source>
</evidence>
<dbReference type="Pfam" id="PF00459">
    <property type="entry name" value="Inositol_P"/>
    <property type="match status" value="1"/>
</dbReference>
<dbReference type="InterPro" id="IPR011809">
    <property type="entry name" value="His_9_proposed"/>
</dbReference>
<dbReference type="GO" id="GO:0000105">
    <property type="term" value="P:L-histidine biosynthetic process"/>
    <property type="evidence" value="ECO:0007669"/>
    <property type="project" value="UniProtKB-UniRule"/>
</dbReference>
<dbReference type="Gene3D" id="3.30.540.10">
    <property type="entry name" value="Fructose-1,6-Bisphosphatase, subunit A, domain 1"/>
    <property type="match status" value="1"/>
</dbReference>
<feature type="binding site" evidence="5">
    <location>
        <position position="208"/>
    </location>
    <ligand>
        <name>Mg(2+)</name>
        <dbReference type="ChEBI" id="CHEBI:18420"/>
        <label>1</label>
        <note>catalytic</note>
    </ligand>
</feature>
<dbReference type="AlphaFoldDB" id="A0A832DJL6"/>
<comment type="similarity">
    <text evidence="2">Belongs to the inositol monophosphatase superfamily.</text>
</comment>
<dbReference type="GO" id="GO:0004401">
    <property type="term" value="F:histidinol-phosphatase activity"/>
    <property type="evidence" value="ECO:0007669"/>
    <property type="project" value="UniProtKB-UniRule"/>
</dbReference>
<evidence type="ECO:0000313" key="6">
    <source>
        <dbReference type="EMBL" id="HGT47264.1"/>
    </source>
</evidence>
<organism evidence="6">
    <name type="scientific">Ignavibacterium album</name>
    <dbReference type="NCBI Taxonomy" id="591197"/>
    <lineage>
        <taxon>Bacteria</taxon>
        <taxon>Pseudomonadati</taxon>
        <taxon>Ignavibacteriota</taxon>
        <taxon>Ignavibacteria</taxon>
        <taxon>Ignavibacteriales</taxon>
        <taxon>Ignavibacteriaceae</taxon>
        <taxon>Ignavibacterium</taxon>
    </lineage>
</organism>
<feature type="binding site" evidence="5">
    <location>
        <position position="84"/>
    </location>
    <ligand>
        <name>Mg(2+)</name>
        <dbReference type="ChEBI" id="CHEBI:18420"/>
        <label>1</label>
        <note>catalytic</note>
    </ligand>
</feature>
<feature type="binding site" evidence="5">
    <location>
        <position position="86"/>
    </location>
    <ligand>
        <name>Mg(2+)</name>
        <dbReference type="ChEBI" id="CHEBI:18420"/>
        <label>1</label>
        <note>catalytic</note>
    </ligand>
</feature>
<dbReference type="GO" id="GO:0046872">
    <property type="term" value="F:metal ion binding"/>
    <property type="evidence" value="ECO:0007669"/>
    <property type="project" value="UniProtKB-KW"/>
</dbReference>
<feature type="binding site" evidence="5">
    <location>
        <position position="87"/>
    </location>
    <ligand>
        <name>Mg(2+)</name>
        <dbReference type="ChEBI" id="CHEBI:18420"/>
        <label>1</label>
        <note>catalytic</note>
    </ligand>
</feature>
<feature type="binding site" evidence="5">
    <location>
        <position position="68"/>
    </location>
    <ligand>
        <name>Mg(2+)</name>
        <dbReference type="ChEBI" id="CHEBI:18420"/>
        <label>1</label>
        <note>catalytic</note>
    </ligand>
</feature>
<keyword evidence="5" id="KW-0460">Magnesium</keyword>